<evidence type="ECO:0000313" key="2">
    <source>
        <dbReference type="Proteomes" id="UP001303889"/>
    </source>
</evidence>
<dbReference type="Pfam" id="PF21858">
    <property type="entry name" value="DUF6914"/>
    <property type="match status" value="1"/>
</dbReference>
<name>A0AAN6MCU7_9PEZI</name>
<dbReference type="Proteomes" id="UP001303889">
    <property type="component" value="Unassembled WGS sequence"/>
</dbReference>
<sequence>MAALNGNTLPDSVYVALDARPKKDEYHWAIVVTNTHNAPDLYHASNLTGPWQFLTRAIRRSSDFSMALIVLVKVGTVVVENKPDISSAIQQVPADDEPSRRTGEAFSCRIWAKDALAHLAASGSAVLEGDVDALEEMARRYAADYAARAETGEGATIVNSPTIGARISGATTASGDS</sequence>
<dbReference type="EMBL" id="MU855939">
    <property type="protein sequence ID" value="KAK3898425.1"/>
    <property type="molecule type" value="Genomic_DNA"/>
</dbReference>
<evidence type="ECO:0000313" key="1">
    <source>
        <dbReference type="EMBL" id="KAK3898425.1"/>
    </source>
</evidence>
<dbReference type="AlphaFoldDB" id="A0AAN6MCU7"/>
<keyword evidence="2" id="KW-1185">Reference proteome</keyword>
<reference evidence="1" key="2">
    <citation type="submission" date="2023-05" db="EMBL/GenBank/DDBJ databases">
        <authorList>
            <consortium name="Lawrence Berkeley National Laboratory"/>
            <person name="Steindorff A."/>
            <person name="Hensen N."/>
            <person name="Bonometti L."/>
            <person name="Westerberg I."/>
            <person name="Brannstrom I.O."/>
            <person name="Guillou S."/>
            <person name="Cros-Aarteil S."/>
            <person name="Calhoun S."/>
            <person name="Haridas S."/>
            <person name="Kuo A."/>
            <person name="Mondo S."/>
            <person name="Pangilinan J."/>
            <person name="Riley R."/>
            <person name="Labutti K."/>
            <person name="Andreopoulos B."/>
            <person name="Lipzen A."/>
            <person name="Chen C."/>
            <person name="Yanf M."/>
            <person name="Daum C."/>
            <person name="Ng V."/>
            <person name="Clum A."/>
            <person name="Ohm R."/>
            <person name="Martin F."/>
            <person name="Silar P."/>
            <person name="Natvig D."/>
            <person name="Lalanne C."/>
            <person name="Gautier V."/>
            <person name="Ament-Velasquez S.L."/>
            <person name="Kruys A."/>
            <person name="Hutchinson M.I."/>
            <person name="Powell A.J."/>
            <person name="Barry K."/>
            <person name="Miller A.N."/>
            <person name="Grigoriev I.V."/>
            <person name="Debuchy R."/>
            <person name="Gladieux P."/>
            <person name="Thoren M.H."/>
            <person name="Johannesson H."/>
        </authorList>
    </citation>
    <scope>NUCLEOTIDE SEQUENCE</scope>
    <source>
        <strain evidence="1">CBS 103.79</strain>
    </source>
</reference>
<comment type="caution">
    <text evidence="1">The sequence shown here is derived from an EMBL/GenBank/DDBJ whole genome shotgun (WGS) entry which is preliminary data.</text>
</comment>
<protein>
    <submittedName>
        <fullName evidence="1">Uncharacterized protein</fullName>
    </submittedName>
</protein>
<reference evidence="1" key="1">
    <citation type="journal article" date="2023" name="Mol. Phylogenet. Evol.">
        <title>Genome-scale phylogeny and comparative genomics of the fungal order Sordariales.</title>
        <authorList>
            <person name="Hensen N."/>
            <person name="Bonometti L."/>
            <person name="Westerberg I."/>
            <person name="Brannstrom I.O."/>
            <person name="Guillou S."/>
            <person name="Cros-Aarteil S."/>
            <person name="Calhoun S."/>
            <person name="Haridas S."/>
            <person name="Kuo A."/>
            <person name="Mondo S."/>
            <person name="Pangilinan J."/>
            <person name="Riley R."/>
            <person name="LaButti K."/>
            <person name="Andreopoulos B."/>
            <person name="Lipzen A."/>
            <person name="Chen C."/>
            <person name="Yan M."/>
            <person name="Daum C."/>
            <person name="Ng V."/>
            <person name="Clum A."/>
            <person name="Steindorff A."/>
            <person name="Ohm R.A."/>
            <person name="Martin F."/>
            <person name="Silar P."/>
            <person name="Natvig D.O."/>
            <person name="Lalanne C."/>
            <person name="Gautier V."/>
            <person name="Ament-Velasquez S.L."/>
            <person name="Kruys A."/>
            <person name="Hutchinson M.I."/>
            <person name="Powell A.J."/>
            <person name="Barry K."/>
            <person name="Miller A.N."/>
            <person name="Grigoriev I.V."/>
            <person name="Debuchy R."/>
            <person name="Gladieux P."/>
            <person name="Hiltunen Thoren M."/>
            <person name="Johannesson H."/>
        </authorList>
    </citation>
    <scope>NUCLEOTIDE SEQUENCE</scope>
    <source>
        <strain evidence="1">CBS 103.79</strain>
    </source>
</reference>
<gene>
    <name evidence="1" type="ORF">C8A05DRAFT_37986</name>
</gene>
<accession>A0AAN6MCU7</accession>
<proteinExistence type="predicted"/>
<organism evidence="1 2">
    <name type="scientific">Staphylotrichum tortipilum</name>
    <dbReference type="NCBI Taxonomy" id="2831512"/>
    <lineage>
        <taxon>Eukaryota</taxon>
        <taxon>Fungi</taxon>
        <taxon>Dikarya</taxon>
        <taxon>Ascomycota</taxon>
        <taxon>Pezizomycotina</taxon>
        <taxon>Sordariomycetes</taxon>
        <taxon>Sordariomycetidae</taxon>
        <taxon>Sordariales</taxon>
        <taxon>Chaetomiaceae</taxon>
        <taxon>Staphylotrichum</taxon>
    </lineage>
</organism>
<dbReference type="InterPro" id="IPR054208">
    <property type="entry name" value="DUF6914"/>
</dbReference>